<name>A0A1C3RJB3_9PROT</name>
<dbReference type="OrthoDB" id="9800897at2"/>
<dbReference type="InterPro" id="IPR011006">
    <property type="entry name" value="CheY-like_superfamily"/>
</dbReference>
<protein>
    <submittedName>
        <fullName evidence="4">Putative Response regulator consisting of a CheY-like receiver domain</fullName>
    </submittedName>
</protein>
<organism evidence="4 5">
    <name type="scientific">Candidatus Terasakiella magnetica</name>
    <dbReference type="NCBI Taxonomy" id="1867952"/>
    <lineage>
        <taxon>Bacteria</taxon>
        <taxon>Pseudomonadati</taxon>
        <taxon>Pseudomonadota</taxon>
        <taxon>Alphaproteobacteria</taxon>
        <taxon>Rhodospirillales</taxon>
        <taxon>Terasakiellaceae</taxon>
        <taxon>Terasakiella</taxon>
    </lineage>
</organism>
<dbReference type="STRING" id="1867952.MTBPR1_50099"/>
<dbReference type="Pfam" id="PF00072">
    <property type="entry name" value="Response_reg"/>
    <property type="match status" value="1"/>
</dbReference>
<dbReference type="EMBL" id="FLYE01000044">
    <property type="protein sequence ID" value="SCA57343.1"/>
    <property type="molecule type" value="Genomic_DNA"/>
</dbReference>
<keyword evidence="1" id="KW-0597">Phosphoprotein</keyword>
<dbReference type="GO" id="GO:0000160">
    <property type="term" value="P:phosphorelay signal transduction system"/>
    <property type="evidence" value="ECO:0007669"/>
    <property type="project" value="InterPro"/>
</dbReference>
<gene>
    <name evidence="4" type="ORF">MTBPR1_50099</name>
</gene>
<dbReference type="RefSeq" id="WP_069189382.1">
    <property type="nucleotide sequence ID" value="NZ_FLYE01000044.1"/>
</dbReference>
<dbReference type="CDD" id="cd00156">
    <property type="entry name" value="REC"/>
    <property type="match status" value="1"/>
</dbReference>
<evidence type="ECO:0000256" key="2">
    <source>
        <dbReference type="SAM" id="MobiDB-lite"/>
    </source>
</evidence>
<reference evidence="4 5" key="1">
    <citation type="submission" date="2016-07" db="EMBL/GenBank/DDBJ databases">
        <authorList>
            <person name="Lefevre C.T."/>
        </authorList>
    </citation>
    <scope>NUCLEOTIDE SEQUENCE [LARGE SCALE GENOMIC DNA]</scope>
    <source>
        <strain evidence="4">PR1</strain>
    </source>
</reference>
<dbReference type="PROSITE" id="PS50110">
    <property type="entry name" value="RESPONSE_REGULATORY"/>
    <property type="match status" value="1"/>
</dbReference>
<feature type="domain" description="Response regulatory" evidence="3">
    <location>
        <begin position="10"/>
        <end position="129"/>
    </location>
</feature>
<accession>A0A1C3RJB3</accession>
<keyword evidence="5" id="KW-1185">Reference proteome</keyword>
<evidence type="ECO:0000256" key="1">
    <source>
        <dbReference type="PROSITE-ProRule" id="PRU00169"/>
    </source>
</evidence>
<proteinExistence type="predicted"/>
<evidence type="ECO:0000313" key="5">
    <source>
        <dbReference type="Proteomes" id="UP000231658"/>
    </source>
</evidence>
<dbReference type="AlphaFoldDB" id="A0A1C3RJB3"/>
<evidence type="ECO:0000259" key="3">
    <source>
        <dbReference type="PROSITE" id="PS50110"/>
    </source>
</evidence>
<evidence type="ECO:0000313" key="4">
    <source>
        <dbReference type="EMBL" id="SCA57343.1"/>
    </source>
</evidence>
<dbReference type="Gene3D" id="3.40.50.2300">
    <property type="match status" value="1"/>
</dbReference>
<feature type="region of interest" description="Disordered" evidence="2">
    <location>
        <begin position="296"/>
        <end position="315"/>
    </location>
</feature>
<dbReference type="Proteomes" id="UP000231658">
    <property type="component" value="Unassembled WGS sequence"/>
</dbReference>
<dbReference type="InterPro" id="IPR001789">
    <property type="entry name" value="Sig_transdc_resp-reg_receiver"/>
</dbReference>
<dbReference type="SMART" id="SM00448">
    <property type="entry name" value="REC"/>
    <property type="match status" value="1"/>
</dbReference>
<feature type="modified residue" description="4-aspartylphosphate" evidence="1">
    <location>
        <position position="60"/>
    </location>
</feature>
<sequence>MKDLSFTNVRMALGEPSLETRRALSAVLHQKGFHDIIPAASLETIVDSVTTDRADLIVCDAHIEGGDLYQLVHDIRHGKIGSNPFLVIIILADQPDVELVKRLVDAGVDDILTKPITAGKFADHIIHLSKHRKDFVVTVDYIGPDRRKDGPRPGTQVIPTIKVPNPLQDITSGSNLNKIKHEIEDAKRKINEQQVERLAYQACYLSDHLVSAYDSEPDKEVVPMITRLEAVTSELEEKLPLSSYAHARKPCSQLLDMAHRLHREPLNPKAENVQRLSVLSQELHDLFVQINPDAFPEKAHEGQDNQDDYDNSAPFDESILSQEELFKRLNTME</sequence>
<dbReference type="SUPFAM" id="SSF52172">
    <property type="entry name" value="CheY-like"/>
    <property type="match status" value="1"/>
</dbReference>